<name>A0A371F3R5_MUCPR</name>
<evidence type="ECO:0000313" key="1">
    <source>
        <dbReference type="EMBL" id="RDX72920.1"/>
    </source>
</evidence>
<accession>A0A371F3R5</accession>
<gene>
    <name evidence="1" type="ORF">CR513_47542</name>
</gene>
<reference evidence="1" key="1">
    <citation type="submission" date="2018-05" db="EMBL/GenBank/DDBJ databases">
        <title>Draft genome of Mucuna pruriens seed.</title>
        <authorList>
            <person name="Nnadi N.E."/>
            <person name="Vos R."/>
            <person name="Hasami M.H."/>
            <person name="Devisetty U.K."/>
            <person name="Aguiy J.C."/>
        </authorList>
    </citation>
    <scope>NUCLEOTIDE SEQUENCE [LARGE SCALE GENOMIC DNA]</scope>
    <source>
        <strain evidence="1">JCA_2017</strain>
    </source>
</reference>
<protein>
    <submittedName>
        <fullName evidence="1">Uncharacterized protein</fullName>
    </submittedName>
</protein>
<dbReference type="Proteomes" id="UP000257109">
    <property type="component" value="Unassembled WGS sequence"/>
</dbReference>
<dbReference type="AlphaFoldDB" id="A0A371F3R5"/>
<evidence type="ECO:0000313" key="2">
    <source>
        <dbReference type="Proteomes" id="UP000257109"/>
    </source>
</evidence>
<sequence length="81" mass="9507">MGISHVLLRKRKRFEEEVLRTNEATMNEQIIETRMLSMCLLQQGWPHSRNCYKKHGFPPTFKIGKVNCVVDEGETEDDKDI</sequence>
<keyword evidence="2" id="KW-1185">Reference proteome</keyword>
<feature type="non-terminal residue" evidence="1">
    <location>
        <position position="1"/>
    </location>
</feature>
<proteinExistence type="predicted"/>
<comment type="caution">
    <text evidence="1">The sequence shown here is derived from an EMBL/GenBank/DDBJ whole genome shotgun (WGS) entry which is preliminary data.</text>
</comment>
<dbReference type="EMBL" id="QJKJ01010711">
    <property type="protein sequence ID" value="RDX72920.1"/>
    <property type="molecule type" value="Genomic_DNA"/>
</dbReference>
<organism evidence="1 2">
    <name type="scientific">Mucuna pruriens</name>
    <name type="common">Velvet bean</name>
    <name type="synonym">Dolichos pruriens</name>
    <dbReference type="NCBI Taxonomy" id="157652"/>
    <lineage>
        <taxon>Eukaryota</taxon>
        <taxon>Viridiplantae</taxon>
        <taxon>Streptophyta</taxon>
        <taxon>Embryophyta</taxon>
        <taxon>Tracheophyta</taxon>
        <taxon>Spermatophyta</taxon>
        <taxon>Magnoliopsida</taxon>
        <taxon>eudicotyledons</taxon>
        <taxon>Gunneridae</taxon>
        <taxon>Pentapetalae</taxon>
        <taxon>rosids</taxon>
        <taxon>fabids</taxon>
        <taxon>Fabales</taxon>
        <taxon>Fabaceae</taxon>
        <taxon>Papilionoideae</taxon>
        <taxon>50 kb inversion clade</taxon>
        <taxon>NPAAA clade</taxon>
        <taxon>indigoferoid/millettioid clade</taxon>
        <taxon>Phaseoleae</taxon>
        <taxon>Mucuna</taxon>
    </lineage>
</organism>